<evidence type="ECO:0000313" key="3">
    <source>
        <dbReference type="Proteomes" id="UP000037943"/>
    </source>
</evidence>
<accession>A0ABR5KUH5</accession>
<protein>
    <submittedName>
        <fullName evidence="2">Uncharacterized protein</fullName>
    </submittedName>
</protein>
<dbReference type="RefSeq" id="WP_147480889.1">
    <property type="nucleotide sequence ID" value="NZ_LGLK01000057.1"/>
</dbReference>
<comment type="caution">
    <text evidence="2">The sequence shown here is derived from an EMBL/GenBank/DDBJ whole genome shotgun (WGS) entry which is preliminary data.</text>
</comment>
<organism evidence="2 3">
    <name type="scientific">Pseudomonas amygdali pv. lachrymans</name>
    <name type="common">Pseudomonas syringae pv. lachrymans</name>
    <dbReference type="NCBI Taxonomy" id="53707"/>
    <lineage>
        <taxon>Bacteria</taxon>
        <taxon>Pseudomonadati</taxon>
        <taxon>Pseudomonadota</taxon>
        <taxon>Gammaproteobacteria</taxon>
        <taxon>Pseudomonadales</taxon>
        <taxon>Pseudomonadaceae</taxon>
        <taxon>Pseudomonas</taxon>
        <taxon>Pseudomonas amygdali</taxon>
    </lineage>
</organism>
<evidence type="ECO:0000313" key="1">
    <source>
        <dbReference type="EMBL" id="KPC17266.1"/>
    </source>
</evidence>
<dbReference type="EMBL" id="LGLK01000057">
    <property type="protein sequence ID" value="KPC18225.1"/>
    <property type="molecule type" value="Genomic_DNA"/>
</dbReference>
<reference evidence="2 3" key="2">
    <citation type="submission" date="2015-10" db="EMBL/GenBank/DDBJ databases">
        <title>Comparative genomics and high-throughput reverse genetic screens identify a new phytobacterial MAMP and an Arabidopsis receptor required for immune elicitation.</title>
        <authorList>
            <person name="Mott G.A."/>
            <person name="Thakur S."/>
            <person name="Wang P.W."/>
            <person name="Desveaux D."/>
            <person name="Guttman D.S."/>
        </authorList>
    </citation>
    <scope>NUCLEOTIDE SEQUENCE [LARGE SCALE GENOMIC DNA]</scope>
    <source>
        <strain evidence="2 3">107</strain>
    </source>
</reference>
<keyword evidence="3" id="KW-1185">Reference proteome</keyword>
<evidence type="ECO:0000313" key="2">
    <source>
        <dbReference type="EMBL" id="KPC18225.1"/>
    </source>
</evidence>
<gene>
    <name evidence="1" type="ORF">AC499_0468</name>
    <name evidence="2" type="ORF">AC499_1427</name>
</gene>
<dbReference type="Proteomes" id="UP000037943">
    <property type="component" value="Unassembled WGS sequence"/>
</dbReference>
<reference evidence="2 3" key="1">
    <citation type="submission" date="2015-07" db="EMBL/GenBank/DDBJ databases">
        <authorList>
            <person name="O'Brien H.E."/>
            <person name="Thakur S."/>
            <person name="Gong Y."/>
            <person name="Wang P.W."/>
            <person name="Guttman D.S."/>
        </authorList>
    </citation>
    <scope>NUCLEOTIDE SEQUENCE</scope>
    <source>
        <strain evidence="2 3">107</strain>
    </source>
</reference>
<name>A0ABR5KUH5_PSEAV</name>
<sequence length="92" mass="9570">MRKSLRQGMAEGIATEVVDGISAVRTNAHVIARITGCDLGKAYEAASELAVEGGEARAQVLGRYGHLNCAGIASTLANRPCESVETEVVVKA</sequence>
<proteinExistence type="predicted"/>
<dbReference type="EMBL" id="LGLK01000057">
    <property type="protein sequence ID" value="KPC17266.1"/>
    <property type="molecule type" value="Genomic_DNA"/>
</dbReference>